<name>A0A7K4MW23_9ARCH</name>
<organism evidence="3 4">
    <name type="scientific">Marine Group I thaumarchaeote</name>
    <dbReference type="NCBI Taxonomy" id="2511932"/>
    <lineage>
        <taxon>Archaea</taxon>
        <taxon>Nitrososphaerota</taxon>
        <taxon>Marine Group I</taxon>
    </lineage>
</organism>
<gene>
    <name evidence="3" type="ORF">HX858_06605</name>
</gene>
<proteinExistence type="predicted"/>
<dbReference type="InterPro" id="IPR013762">
    <property type="entry name" value="Integrase-like_cat_sf"/>
</dbReference>
<protein>
    <submittedName>
        <fullName evidence="3">Site-specific integrase</fullName>
    </submittedName>
</protein>
<dbReference type="GO" id="GO:0006310">
    <property type="term" value="P:DNA recombination"/>
    <property type="evidence" value="ECO:0007669"/>
    <property type="project" value="UniProtKB-KW"/>
</dbReference>
<dbReference type="Proteomes" id="UP000575480">
    <property type="component" value="Unassembled WGS sequence"/>
</dbReference>
<evidence type="ECO:0000313" key="4">
    <source>
        <dbReference type="Proteomes" id="UP000575480"/>
    </source>
</evidence>
<sequence length="294" mass="34231">MVKSDLQARSYSLFLSAIKSEYTKKIYVYHLERFLTWNKDCKDYDDLLKADEKGIQRKLEDYVMYLKLNFSPNYIPTIFKPVELFYIMNKVNINAKLLHKMFPETIKKGGYGAYTREQIQTMLENTLKFRTRSLILFLASSGCRVGVIPELKLGHITNYEDCKRVVCYADSKDEYVTFMTPEASKAFDDYLEARQNDKERLTSDSPAYRKKYYLGSNPSQGMGIESVRGCIELSMKNVSKVKKGNRYNIPTCHGFRKYFNIVLKQRQEANLSLCEKLMGHSTLIPLDNPLPLHF</sequence>
<reference evidence="3 4" key="1">
    <citation type="journal article" date="2019" name="Environ. Microbiol.">
        <title>Genomics insights into ecotype formation of ammonia-oxidizing archaea in the deep ocean.</title>
        <authorList>
            <person name="Wang Y."/>
            <person name="Huang J.M."/>
            <person name="Cui G.J."/>
            <person name="Nunoura T."/>
            <person name="Takaki Y."/>
            <person name="Li W.L."/>
            <person name="Li J."/>
            <person name="Gao Z.M."/>
            <person name="Takai K."/>
            <person name="Zhang A.Q."/>
            <person name="Stepanauskas R."/>
        </authorList>
    </citation>
    <scope>NUCLEOTIDE SEQUENCE [LARGE SCALE GENOMIC DNA]</scope>
    <source>
        <strain evidence="3 4">L15a</strain>
    </source>
</reference>
<accession>A0A7K4MW23</accession>
<dbReference type="GO" id="GO:0015074">
    <property type="term" value="P:DNA integration"/>
    <property type="evidence" value="ECO:0007669"/>
    <property type="project" value="InterPro"/>
</dbReference>
<keyword evidence="1" id="KW-0233">DNA recombination</keyword>
<dbReference type="GO" id="GO:0003677">
    <property type="term" value="F:DNA binding"/>
    <property type="evidence" value="ECO:0007669"/>
    <property type="project" value="InterPro"/>
</dbReference>
<dbReference type="EMBL" id="JACATH010000006">
    <property type="protein sequence ID" value="NWJ57404.1"/>
    <property type="molecule type" value="Genomic_DNA"/>
</dbReference>
<feature type="domain" description="Tyr recombinase" evidence="2">
    <location>
        <begin position="118"/>
        <end position="282"/>
    </location>
</feature>
<evidence type="ECO:0000259" key="2">
    <source>
        <dbReference type="Pfam" id="PF00589"/>
    </source>
</evidence>
<comment type="caution">
    <text evidence="3">The sequence shown here is derived from an EMBL/GenBank/DDBJ whole genome shotgun (WGS) entry which is preliminary data.</text>
</comment>
<evidence type="ECO:0000256" key="1">
    <source>
        <dbReference type="ARBA" id="ARBA00023172"/>
    </source>
</evidence>
<evidence type="ECO:0000313" key="3">
    <source>
        <dbReference type="EMBL" id="NWJ57404.1"/>
    </source>
</evidence>
<dbReference type="AlphaFoldDB" id="A0A7K4MW23"/>
<dbReference type="InterPro" id="IPR011010">
    <property type="entry name" value="DNA_brk_join_enz"/>
</dbReference>
<dbReference type="Pfam" id="PF00589">
    <property type="entry name" value="Phage_integrase"/>
    <property type="match status" value="1"/>
</dbReference>
<dbReference type="Gene3D" id="1.10.443.10">
    <property type="entry name" value="Intergrase catalytic core"/>
    <property type="match status" value="1"/>
</dbReference>
<dbReference type="SUPFAM" id="SSF56349">
    <property type="entry name" value="DNA breaking-rejoining enzymes"/>
    <property type="match status" value="1"/>
</dbReference>
<dbReference type="InterPro" id="IPR002104">
    <property type="entry name" value="Integrase_catalytic"/>
</dbReference>